<dbReference type="PANTHER" id="PTHR33445:SF2">
    <property type="entry name" value="ATP SYNTHASE SUBUNIT B', CHLOROPLASTIC"/>
    <property type="match status" value="1"/>
</dbReference>
<evidence type="ECO:0000256" key="13">
    <source>
        <dbReference type="SAM" id="MobiDB-lite"/>
    </source>
</evidence>
<evidence type="ECO:0000256" key="1">
    <source>
        <dbReference type="ARBA" id="ARBA00004167"/>
    </source>
</evidence>
<keyword evidence="7" id="KW-1133">Transmembrane helix</keyword>
<sequence>MSSVTASRICSSPAGSTRRVPAASSRCPRLVVRAQQVGRAAVPAETRLLQVQSWARSVGKPLTLVAVTNALAALPASADAGKIFDFNLTLPVMVTEFLLLMVFLDKAWFGPVGKILDERDAFLREKLGSVKDNSGELKSLQQQAEKVLSEARAEAQKVIQAAKAEVQGEQNKKLADTKERIDKELASAISQLDSEKEDALKNLDEQVNKLAGEILERVLPEGVKV</sequence>
<keyword evidence="3 11" id="KW-0813">Transport</keyword>
<feature type="compositionally biased region" description="Polar residues" evidence="13">
    <location>
        <begin position="1"/>
        <end position="15"/>
    </location>
</feature>
<gene>
    <name evidence="14" type="ORF">WJX74_010500</name>
</gene>
<keyword evidence="9" id="KW-0472">Membrane</keyword>
<keyword evidence="12" id="KW-0175">Coiled coil</keyword>
<evidence type="ECO:0000256" key="12">
    <source>
        <dbReference type="SAM" id="Coils"/>
    </source>
</evidence>
<evidence type="ECO:0000313" key="15">
    <source>
        <dbReference type="Proteomes" id="UP001438707"/>
    </source>
</evidence>
<dbReference type="Gene3D" id="1.20.5.2950">
    <property type="match status" value="1"/>
</dbReference>
<comment type="subcellular location">
    <subcellularLocation>
        <location evidence="1">Membrane</location>
        <topology evidence="1">Single-pass membrane protein</topology>
    </subcellularLocation>
</comment>
<dbReference type="Pfam" id="PF00430">
    <property type="entry name" value="ATP-synt_B"/>
    <property type="match status" value="1"/>
</dbReference>
<dbReference type="GO" id="GO:0045259">
    <property type="term" value="C:proton-transporting ATP synthase complex"/>
    <property type="evidence" value="ECO:0007669"/>
    <property type="project" value="UniProtKB-KW"/>
</dbReference>
<protein>
    <submittedName>
        <fullName evidence="14">Uncharacterized protein</fullName>
    </submittedName>
</protein>
<dbReference type="InterPro" id="IPR002146">
    <property type="entry name" value="ATP_synth_b/b'su_bac/chlpt"/>
</dbReference>
<accession>A0AAW1SH26</accession>
<dbReference type="HAMAP" id="MF_01399">
    <property type="entry name" value="ATP_synth_bprime"/>
    <property type="match status" value="1"/>
</dbReference>
<dbReference type="AlphaFoldDB" id="A0AAW1SH26"/>
<evidence type="ECO:0000256" key="4">
    <source>
        <dbReference type="ARBA" id="ARBA00022547"/>
    </source>
</evidence>
<dbReference type="GO" id="GO:0046961">
    <property type="term" value="F:proton-transporting ATPase activity, rotational mechanism"/>
    <property type="evidence" value="ECO:0007669"/>
    <property type="project" value="TreeGrafter"/>
</dbReference>
<reference evidence="14 15" key="1">
    <citation type="journal article" date="2024" name="Nat. Commun.">
        <title>Phylogenomics reveals the evolutionary origins of lichenization in chlorophyte algae.</title>
        <authorList>
            <person name="Puginier C."/>
            <person name="Libourel C."/>
            <person name="Otte J."/>
            <person name="Skaloud P."/>
            <person name="Haon M."/>
            <person name="Grisel S."/>
            <person name="Petersen M."/>
            <person name="Berrin J.G."/>
            <person name="Delaux P.M."/>
            <person name="Dal Grande F."/>
            <person name="Keller J."/>
        </authorList>
    </citation>
    <scope>NUCLEOTIDE SEQUENCE [LARGE SCALE GENOMIC DNA]</scope>
    <source>
        <strain evidence="14 15">SAG 2145</strain>
    </source>
</reference>
<comment type="caution">
    <text evidence="14">The sequence shown here is derived from an EMBL/GenBank/DDBJ whole genome shotgun (WGS) entry which is preliminary data.</text>
</comment>
<keyword evidence="6 11" id="KW-0375">Hydrogen ion transport</keyword>
<proteinExistence type="inferred from homology"/>
<keyword evidence="4 11" id="KW-0138">CF(0)</keyword>
<dbReference type="InterPro" id="IPR050059">
    <property type="entry name" value="ATP_synthase_B_chain"/>
</dbReference>
<keyword evidence="8 11" id="KW-0406">Ion transport</keyword>
<feature type="coiled-coil region" evidence="12">
    <location>
        <begin position="130"/>
        <end position="209"/>
    </location>
</feature>
<name>A0AAW1SH26_9CHLO</name>
<evidence type="ECO:0000256" key="10">
    <source>
        <dbReference type="ARBA" id="ARBA00025198"/>
    </source>
</evidence>
<evidence type="ECO:0000256" key="6">
    <source>
        <dbReference type="ARBA" id="ARBA00022781"/>
    </source>
</evidence>
<evidence type="ECO:0000256" key="3">
    <source>
        <dbReference type="ARBA" id="ARBA00022448"/>
    </source>
</evidence>
<dbReference type="PANTHER" id="PTHR33445">
    <property type="entry name" value="ATP SYNTHASE SUBUNIT B', CHLOROPLASTIC"/>
    <property type="match status" value="1"/>
</dbReference>
<keyword evidence="15" id="KW-1185">Reference proteome</keyword>
<evidence type="ECO:0000256" key="7">
    <source>
        <dbReference type="ARBA" id="ARBA00022989"/>
    </source>
</evidence>
<dbReference type="Proteomes" id="UP001438707">
    <property type="component" value="Unassembled WGS sequence"/>
</dbReference>
<comment type="similarity">
    <text evidence="2 11">Belongs to the ATPase B chain family.</text>
</comment>
<evidence type="ECO:0000256" key="5">
    <source>
        <dbReference type="ARBA" id="ARBA00022692"/>
    </source>
</evidence>
<evidence type="ECO:0000313" key="14">
    <source>
        <dbReference type="EMBL" id="KAK9845092.1"/>
    </source>
</evidence>
<keyword evidence="5 11" id="KW-0812">Transmembrane</keyword>
<dbReference type="EMBL" id="JALJOS010000001">
    <property type="protein sequence ID" value="KAK9845092.1"/>
    <property type="molecule type" value="Genomic_DNA"/>
</dbReference>
<evidence type="ECO:0000256" key="2">
    <source>
        <dbReference type="ARBA" id="ARBA00005513"/>
    </source>
</evidence>
<dbReference type="HAMAP" id="MF_01398">
    <property type="entry name" value="ATP_synth_b_bprime"/>
    <property type="match status" value="1"/>
</dbReference>
<dbReference type="InterPro" id="IPR034679">
    <property type="entry name" value="ATP_synth_b"/>
</dbReference>
<dbReference type="GO" id="GO:0015986">
    <property type="term" value="P:proton motive force-driven ATP synthesis"/>
    <property type="evidence" value="ECO:0007669"/>
    <property type="project" value="InterPro"/>
</dbReference>
<feature type="region of interest" description="Disordered" evidence="13">
    <location>
        <begin position="1"/>
        <end position="21"/>
    </location>
</feature>
<evidence type="ECO:0000256" key="11">
    <source>
        <dbReference type="RuleBase" id="RU003848"/>
    </source>
</evidence>
<organism evidence="14 15">
    <name type="scientific">Apatococcus lobatus</name>
    <dbReference type="NCBI Taxonomy" id="904363"/>
    <lineage>
        <taxon>Eukaryota</taxon>
        <taxon>Viridiplantae</taxon>
        <taxon>Chlorophyta</taxon>
        <taxon>core chlorophytes</taxon>
        <taxon>Trebouxiophyceae</taxon>
        <taxon>Chlorellales</taxon>
        <taxon>Chlorellaceae</taxon>
        <taxon>Apatococcus</taxon>
    </lineage>
</organism>
<comment type="function">
    <text evidence="10">F(1)F(0) ATP synthase produces ATP from ADP in the presence of a proton or sodium gradient. F-type ATPases consist of two structural domains, F(1) containing the extramembraneous catalytic core and F(0) containing the membrane proton channel, linked together by a central stalk and a peripheral stalk. During catalysis, ATP synthesis in the catalytic domain of F(1) is coupled via a rotary mechanism of the central stalk subunits to proton translocation.</text>
</comment>
<dbReference type="CDD" id="cd06503">
    <property type="entry name" value="ATP-synt_Fo_b"/>
    <property type="match status" value="1"/>
</dbReference>
<evidence type="ECO:0000256" key="8">
    <source>
        <dbReference type="ARBA" id="ARBA00023065"/>
    </source>
</evidence>
<evidence type="ECO:0000256" key="9">
    <source>
        <dbReference type="ARBA" id="ARBA00023136"/>
    </source>
</evidence>